<dbReference type="EMBL" id="JBHZPY010000012">
    <property type="protein sequence ID" value="MFE3872168.1"/>
    <property type="molecule type" value="Genomic_DNA"/>
</dbReference>
<evidence type="ECO:0000313" key="1">
    <source>
        <dbReference type="EMBL" id="MFE3872168.1"/>
    </source>
</evidence>
<dbReference type="InterPro" id="IPR026408">
    <property type="entry name" value="GG_sam_targ_CFB"/>
</dbReference>
<organism evidence="1 2">
    <name type="scientific">Flavobacterium zhoui</name>
    <dbReference type="NCBI Taxonomy" id="3230414"/>
    <lineage>
        <taxon>Bacteria</taxon>
        <taxon>Pseudomonadati</taxon>
        <taxon>Bacteroidota</taxon>
        <taxon>Flavobacteriia</taxon>
        <taxon>Flavobacteriales</taxon>
        <taxon>Flavobacteriaceae</taxon>
        <taxon>Flavobacterium</taxon>
    </lineage>
</organism>
<name>A0ABW6I7A9_9FLAO</name>
<keyword evidence="2" id="KW-1185">Reference proteome</keyword>
<dbReference type="InterPro" id="IPR058238">
    <property type="entry name" value="Lant_leader_dom"/>
</dbReference>
<evidence type="ECO:0000313" key="2">
    <source>
        <dbReference type="Proteomes" id="UP001600107"/>
    </source>
</evidence>
<comment type="caution">
    <text evidence="1">The sequence shown here is derived from an EMBL/GenBank/DDBJ whole genome shotgun (WGS) entry which is preliminary data.</text>
</comment>
<dbReference type="NCBIfam" id="TIGR04149">
    <property type="entry name" value="GG_sam_targ_CFB"/>
    <property type="match status" value="1"/>
</dbReference>
<gene>
    <name evidence="1" type="ORF">ACFX5F_13140</name>
</gene>
<accession>A0ABW6I7A9</accession>
<reference evidence="1 2" key="1">
    <citation type="submission" date="2024-06" db="EMBL/GenBank/DDBJ databases">
        <title>Flavobacterium spp. isolated from glacier.</title>
        <authorList>
            <person name="Han D."/>
        </authorList>
    </citation>
    <scope>NUCLEOTIDE SEQUENCE [LARGE SCALE GENOMIC DNA]</scope>
    <source>
        <strain evidence="1 2">ZS1P70</strain>
    </source>
</reference>
<dbReference type="RefSeq" id="WP_379852462.1">
    <property type="nucleotide sequence ID" value="NZ_JBHZPY010000012.1"/>
</dbReference>
<dbReference type="NCBIfam" id="NF038153">
    <property type="entry name" value="lant_leader_L1a"/>
    <property type="match status" value="1"/>
</dbReference>
<sequence length="55" mass="5801">MKIKLSKGLSLNKETVSKLQESQMAHIKGGNVIEDSWSCVAGTCNASCNKGTCNG</sequence>
<protein>
    <submittedName>
        <fullName evidence="1">Class I lanthipeptide</fullName>
    </submittedName>
</protein>
<dbReference type="Proteomes" id="UP001600107">
    <property type="component" value="Unassembled WGS sequence"/>
</dbReference>
<proteinExistence type="predicted"/>